<accession>A0A7R9PAH1</accession>
<evidence type="ECO:0000256" key="1">
    <source>
        <dbReference type="SAM" id="MobiDB-lite"/>
    </source>
</evidence>
<feature type="region of interest" description="Disordered" evidence="1">
    <location>
        <begin position="323"/>
        <end position="344"/>
    </location>
</feature>
<gene>
    <name evidence="2" type="ORF">TCMB3V08_LOCUS8252</name>
</gene>
<proteinExistence type="predicted"/>
<protein>
    <submittedName>
        <fullName evidence="2">(California timema) hypothetical protein</fullName>
    </submittedName>
</protein>
<dbReference type="EMBL" id="OE183436">
    <property type="protein sequence ID" value="CAD7575667.1"/>
    <property type="molecule type" value="Genomic_DNA"/>
</dbReference>
<reference evidence="2" key="1">
    <citation type="submission" date="2020-11" db="EMBL/GenBank/DDBJ databases">
        <authorList>
            <person name="Tran Van P."/>
        </authorList>
    </citation>
    <scope>NUCLEOTIDE SEQUENCE</scope>
</reference>
<dbReference type="AlphaFoldDB" id="A0A7R9PAH1"/>
<sequence length="464" mass="50377">MLSPMTSLVLTDSSQLTSLVLTDSSQLTSDSQHLEPMLEQPLLMEAVSDILAVSSVSHSPSSGALVTVTSGGRKGVPLVLVSPSHQCFLAVFSLEQELGLLLVQTGPFLRIGPALPVNAHAVSLYFLHQDLNGLIRLGHLSLELLGAMYPLGILQHVKRTVQGLSRVELLSATGKLALLGASTPLKGHIVWVGHVTCKLDATFDDSVDTVFISSLTPITSRSRLQKTVLNRSSEASHLVSTRLQIPEEVLYPGPRHLSRFCTPSSELLPPHTGSYRKKKERGDGRRVVDKMDKPRGKAQVWVWESEIGTVELEEVNPHLRGGRVENRLGKTTPSSPDRDSNLDLPVLSCRAPHDKRVSQLRHRGGGVRFTSAADVSTPTTSYEAPHIVCDIVARRLATKGDDPFIYISSSVLIASGKLPAIPEMTTSSSDISVLFPSGMMNLETHLNSKLRSFNIEDDPVTEVL</sequence>
<name>A0A7R9PAH1_TIMCA</name>
<feature type="region of interest" description="Disordered" evidence="1">
    <location>
        <begin position="268"/>
        <end position="287"/>
    </location>
</feature>
<organism evidence="2">
    <name type="scientific">Timema californicum</name>
    <name type="common">California timema</name>
    <name type="synonym">Walking stick</name>
    <dbReference type="NCBI Taxonomy" id="61474"/>
    <lineage>
        <taxon>Eukaryota</taxon>
        <taxon>Metazoa</taxon>
        <taxon>Ecdysozoa</taxon>
        <taxon>Arthropoda</taxon>
        <taxon>Hexapoda</taxon>
        <taxon>Insecta</taxon>
        <taxon>Pterygota</taxon>
        <taxon>Neoptera</taxon>
        <taxon>Polyneoptera</taxon>
        <taxon>Phasmatodea</taxon>
        <taxon>Timematodea</taxon>
        <taxon>Timematoidea</taxon>
        <taxon>Timematidae</taxon>
        <taxon>Timema</taxon>
    </lineage>
</organism>
<evidence type="ECO:0000313" key="2">
    <source>
        <dbReference type="EMBL" id="CAD7575667.1"/>
    </source>
</evidence>